<dbReference type="InterPro" id="IPR036271">
    <property type="entry name" value="Tet_transcr_reg_TetR-rel_C_sf"/>
</dbReference>
<evidence type="ECO:0000256" key="4">
    <source>
        <dbReference type="PROSITE-ProRule" id="PRU00335"/>
    </source>
</evidence>
<dbReference type="Gene3D" id="1.10.357.10">
    <property type="entry name" value="Tetracycline Repressor, domain 2"/>
    <property type="match status" value="1"/>
</dbReference>
<dbReference type="InterPro" id="IPR009057">
    <property type="entry name" value="Homeodomain-like_sf"/>
</dbReference>
<keyword evidence="2 4" id="KW-0238">DNA-binding</keyword>
<dbReference type="GO" id="GO:0003677">
    <property type="term" value="F:DNA binding"/>
    <property type="evidence" value="ECO:0007669"/>
    <property type="project" value="UniProtKB-UniRule"/>
</dbReference>
<dbReference type="PROSITE" id="PS01081">
    <property type="entry name" value="HTH_TETR_1"/>
    <property type="match status" value="1"/>
</dbReference>
<keyword evidence="1" id="KW-0805">Transcription regulation</keyword>
<gene>
    <name evidence="6" type="ORF">L7E55_14810</name>
</gene>
<evidence type="ECO:0000259" key="5">
    <source>
        <dbReference type="PROSITE" id="PS50977"/>
    </source>
</evidence>
<evidence type="ECO:0000256" key="3">
    <source>
        <dbReference type="ARBA" id="ARBA00023163"/>
    </source>
</evidence>
<dbReference type="PANTHER" id="PTHR47506">
    <property type="entry name" value="TRANSCRIPTIONAL REGULATORY PROTEIN"/>
    <property type="match status" value="1"/>
</dbReference>
<dbReference type="AlphaFoldDB" id="A0A9X4H3E6"/>
<dbReference type="RefSeq" id="WP_277445098.1">
    <property type="nucleotide sequence ID" value="NZ_JAKOAV010000036.1"/>
</dbReference>
<dbReference type="Gene3D" id="1.10.10.60">
    <property type="entry name" value="Homeodomain-like"/>
    <property type="match status" value="1"/>
</dbReference>
<evidence type="ECO:0000256" key="2">
    <source>
        <dbReference type="ARBA" id="ARBA00023125"/>
    </source>
</evidence>
<feature type="DNA-binding region" description="H-T-H motif" evidence="4">
    <location>
        <begin position="33"/>
        <end position="52"/>
    </location>
</feature>
<evidence type="ECO:0000256" key="1">
    <source>
        <dbReference type="ARBA" id="ARBA00023015"/>
    </source>
</evidence>
<dbReference type="SUPFAM" id="SSF46689">
    <property type="entry name" value="Homeodomain-like"/>
    <property type="match status" value="1"/>
</dbReference>
<protein>
    <submittedName>
        <fullName evidence="6">TetR/AcrR family transcriptional regulator</fullName>
    </submittedName>
</protein>
<feature type="domain" description="HTH tetR-type" evidence="5">
    <location>
        <begin position="10"/>
        <end position="70"/>
    </location>
</feature>
<dbReference type="EMBL" id="JAKOAV010000036">
    <property type="protein sequence ID" value="MDF9409606.1"/>
    <property type="molecule type" value="Genomic_DNA"/>
</dbReference>
<evidence type="ECO:0000313" key="7">
    <source>
        <dbReference type="Proteomes" id="UP001154312"/>
    </source>
</evidence>
<organism evidence="6 7">
    <name type="scientific">Pelotomaculum isophthalicicum JI</name>
    <dbReference type="NCBI Taxonomy" id="947010"/>
    <lineage>
        <taxon>Bacteria</taxon>
        <taxon>Bacillati</taxon>
        <taxon>Bacillota</taxon>
        <taxon>Clostridia</taxon>
        <taxon>Eubacteriales</taxon>
        <taxon>Desulfotomaculaceae</taxon>
        <taxon>Pelotomaculum</taxon>
    </lineage>
</organism>
<dbReference type="PROSITE" id="PS50977">
    <property type="entry name" value="HTH_TETR_2"/>
    <property type="match status" value="1"/>
</dbReference>
<comment type="caution">
    <text evidence="6">The sequence shown here is derived from an EMBL/GenBank/DDBJ whole genome shotgun (WGS) entry which is preliminary data.</text>
</comment>
<dbReference type="InterPro" id="IPR023772">
    <property type="entry name" value="DNA-bd_HTH_TetR-type_CS"/>
</dbReference>
<keyword evidence="7" id="KW-1185">Reference proteome</keyword>
<reference evidence="6" key="1">
    <citation type="submission" date="2022-02" db="EMBL/GenBank/DDBJ databases">
        <authorList>
            <person name="Leng L."/>
        </authorList>
    </citation>
    <scope>NUCLEOTIDE SEQUENCE</scope>
    <source>
        <strain evidence="6">JI</strain>
    </source>
</reference>
<evidence type="ECO:0000313" key="6">
    <source>
        <dbReference type="EMBL" id="MDF9409606.1"/>
    </source>
</evidence>
<dbReference type="SUPFAM" id="SSF48498">
    <property type="entry name" value="Tetracyclin repressor-like, C-terminal domain"/>
    <property type="match status" value="1"/>
</dbReference>
<dbReference type="InterPro" id="IPR001647">
    <property type="entry name" value="HTH_TetR"/>
</dbReference>
<dbReference type="PRINTS" id="PR00455">
    <property type="entry name" value="HTHTETR"/>
</dbReference>
<name>A0A9X4H3E6_9FIRM</name>
<dbReference type="Proteomes" id="UP001154312">
    <property type="component" value="Unassembled WGS sequence"/>
</dbReference>
<sequence length="223" mass="26209">MYNSFKKLHAEKRDLILQISMEEFAEKGYHKASTDTITQRAGISKGILFHYFKSKKGLFLYLVEHTRDLLEKKVMSEIEILEEGDYFERIKKMMIIKYKVALNYPTETEFAARALLTPPAEAADEIAALNAKYMEKYKEKLMQDFLYDKKLLEKLPLRVDPEKVIKASAFILEQVGAKYIEKYKSQGMYGNFDEFLEELEFFNDIIKYGVIKKNKGCHIMDKY</sequence>
<dbReference type="Pfam" id="PF00440">
    <property type="entry name" value="TetR_N"/>
    <property type="match status" value="1"/>
</dbReference>
<accession>A0A9X4H3E6</accession>
<proteinExistence type="predicted"/>
<dbReference type="PANTHER" id="PTHR47506:SF3">
    <property type="entry name" value="HTH-TYPE TRANSCRIPTIONAL REGULATOR LMRA"/>
    <property type="match status" value="1"/>
</dbReference>
<keyword evidence="3" id="KW-0804">Transcription</keyword>